<evidence type="ECO:0000313" key="9">
    <source>
        <dbReference type="Proteomes" id="UP000031549"/>
    </source>
</evidence>
<evidence type="ECO:0000256" key="1">
    <source>
        <dbReference type="ARBA" id="ARBA00004236"/>
    </source>
</evidence>
<dbReference type="Proteomes" id="UP000031549">
    <property type="component" value="Unassembled WGS sequence"/>
</dbReference>
<feature type="domain" description="PDGLE" evidence="7">
    <location>
        <begin position="10"/>
        <end position="103"/>
    </location>
</feature>
<evidence type="ECO:0000256" key="6">
    <source>
        <dbReference type="SAM" id="Phobius"/>
    </source>
</evidence>
<protein>
    <submittedName>
        <fullName evidence="8">Cobalt transport protein</fullName>
    </submittedName>
</protein>
<dbReference type="RefSeq" id="WP_039748456.1">
    <property type="nucleotide sequence ID" value="NZ_JTCM02000027.1"/>
</dbReference>
<feature type="transmembrane region" description="Helical" evidence="6">
    <location>
        <begin position="78"/>
        <end position="98"/>
    </location>
</feature>
<dbReference type="AlphaFoldDB" id="A0A846HAH9"/>
<keyword evidence="3 6" id="KW-0812">Transmembrane</keyword>
<accession>A0A846HAH9</accession>
<comment type="subcellular location">
    <subcellularLocation>
        <location evidence="1">Cell membrane</location>
    </subcellularLocation>
</comment>
<sequence>MSNDTRSRNRAFVIAGLGIALLIAIFLSPFASKNPDGLDRVSQDLKFEDKAHEDAPAKKLPFYAVFDEYALRGVPEAVATPIAGLVGTLAVFGLAWGIGKLVVRGSTSSNPEYDESRYTDDSE</sequence>
<dbReference type="EMBL" id="JTCM02000027">
    <property type="protein sequence ID" value="NEU73709.1"/>
    <property type="molecule type" value="Genomic_DNA"/>
</dbReference>
<gene>
    <name evidence="8" type="ORF">PI95_014360</name>
</gene>
<reference evidence="8 9" key="1">
    <citation type="journal article" date="2015" name="Genome Announc.">
        <title>Draft Genome Sequence of Cyanobacterium Hassallia byssoidea Strain VB512170, Isolated from Monuments in India.</title>
        <authorList>
            <person name="Singh D."/>
            <person name="Chandrababunaidu M.M."/>
            <person name="Panda A."/>
            <person name="Sen D."/>
            <person name="Bhattacharyya S."/>
            <person name="Adhikary S.P."/>
            <person name="Tripathy S."/>
        </authorList>
    </citation>
    <scope>NUCLEOTIDE SEQUENCE [LARGE SCALE GENOMIC DNA]</scope>
    <source>
        <strain evidence="8 9">VB512170</strain>
    </source>
</reference>
<evidence type="ECO:0000313" key="8">
    <source>
        <dbReference type="EMBL" id="NEU73709.1"/>
    </source>
</evidence>
<keyword evidence="9" id="KW-1185">Reference proteome</keyword>
<dbReference type="Pfam" id="PF13190">
    <property type="entry name" value="PDGLE"/>
    <property type="match status" value="1"/>
</dbReference>
<evidence type="ECO:0000259" key="7">
    <source>
        <dbReference type="Pfam" id="PF13190"/>
    </source>
</evidence>
<organism evidence="8 9">
    <name type="scientific">Hassallia byssoidea VB512170</name>
    <dbReference type="NCBI Taxonomy" id="1304833"/>
    <lineage>
        <taxon>Bacteria</taxon>
        <taxon>Bacillati</taxon>
        <taxon>Cyanobacteriota</taxon>
        <taxon>Cyanophyceae</taxon>
        <taxon>Nostocales</taxon>
        <taxon>Tolypothrichaceae</taxon>
        <taxon>Hassallia</taxon>
    </lineage>
</organism>
<keyword evidence="4 6" id="KW-1133">Transmembrane helix</keyword>
<dbReference type="GO" id="GO:0005886">
    <property type="term" value="C:plasma membrane"/>
    <property type="evidence" value="ECO:0007669"/>
    <property type="project" value="UniProtKB-SubCell"/>
</dbReference>
<name>A0A846HAH9_9CYAN</name>
<proteinExistence type="predicted"/>
<evidence type="ECO:0000256" key="3">
    <source>
        <dbReference type="ARBA" id="ARBA00022692"/>
    </source>
</evidence>
<comment type="caution">
    <text evidence="8">The sequence shown here is derived from an EMBL/GenBank/DDBJ whole genome shotgun (WGS) entry which is preliminary data.</text>
</comment>
<keyword evidence="2" id="KW-1003">Cell membrane</keyword>
<evidence type="ECO:0000256" key="2">
    <source>
        <dbReference type="ARBA" id="ARBA00022475"/>
    </source>
</evidence>
<keyword evidence="5 6" id="KW-0472">Membrane</keyword>
<feature type="transmembrane region" description="Helical" evidence="6">
    <location>
        <begin position="12"/>
        <end position="31"/>
    </location>
</feature>
<dbReference type="InterPro" id="IPR025937">
    <property type="entry name" value="PDGLE_dom"/>
</dbReference>
<evidence type="ECO:0000256" key="5">
    <source>
        <dbReference type="ARBA" id="ARBA00023136"/>
    </source>
</evidence>
<evidence type="ECO:0000256" key="4">
    <source>
        <dbReference type="ARBA" id="ARBA00022989"/>
    </source>
</evidence>